<keyword evidence="3" id="KW-1185">Reference proteome</keyword>
<gene>
    <name evidence="2" type="ORF">K443DRAFT_548658</name>
</gene>
<proteinExistence type="predicted"/>
<reference evidence="3" key="2">
    <citation type="submission" date="2015-01" db="EMBL/GenBank/DDBJ databases">
        <title>Evolutionary Origins and Diversification of the Mycorrhizal Mutualists.</title>
        <authorList>
            <consortium name="DOE Joint Genome Institute"/>
            <consortium name="Mycorrhizal Genomics Consortium"/>
            <person name="Kohler A."/>
            <person name="Kuo A."/>
            <person name="Nagy L.G."/>
            <person name="Floudas D."/>
            <person name="Copeland A."/>
            <person name="Barry K.W."/>
            <person name="Cichocki N."/>
            <person name="Veneault-Fourrey C."/>
            <person name="LaButti K."/>
            <person name="Lindquist E.A."/>
            <person name="Lipzen A."/>
            <person name="Lundell T."/>
            <person name="Morin E."/>
            <person name="Murat C."/>
            <person name="Riley R."/>
            <person name="Ohm R."/>
            <person name="Sun H."/>
            <person name="Tunlid A."/>
            <person name="Henrissat B."/>
            <person name="Grigoriev I.V."/>
            <person name="Hibbett D.S."/>
            <person name="Martin F."/>
        </authorList>
    </citation>
    <scope>NUCLEOTIDE SEQUENCE [LARGE SCALE GENOMIC DNA]</scope>
    <source>
        <strain evidence="3">LaAM-08-1</strain>
    </source>
</reference>
<dbReference type="HOGENOM" id="CLU_2512992_0_0_1"/>
<evidence type="ECO:0000313" key="2">
    <source>
        <dbReference type="EMBL" id="KIK01835.1"/>
    </source>
</evidence>
<name>A0A0C9WSK0_9AGAR</name>
<protein>
    <submittedName>
        <fullName evidence="2">Uncharacterized protein</fullName>
    </submittedName>
</protein>
<evidence type="ECO:0000256" key="1">
    <source>
        <dbReference type="SAM" id="MobiDB-lite"/>
    </source>
</evidence>
<sequence>MYRALKNEILISTSWQKNHENCRTVVKLNKHHQPNSITTSSQNPSPKPSSQSHSLILSTLGPRRRSLKLIILLLLNMRSQRLPSR</sequence>
<dbReference type="EMBL" id="KN838601">
    <property type="protein sequence ID" value="KIK01835.1"/>
    <property type="molecule type" value="Genomic_DNA"/>
</dbReference>
<reference evidence="2 3" key="1">
    <citation type="submission" date="2014-04" db="EMBL/GenBank/DDBJ databases">
        <authorList>
            <consortium name="DOE Joint Genome Institute"/>
            <person name="Kuo A."/>
            <person name="Kohler A."/>
            <person name="Nagy L.G."/>
            <person name="Floudas D."/>
            <person name="Copeland A."/>
            <person name="Barry K.W."/>
            <person name="Cichocki N."/>
            <person name="Veneault-Fourrey C."/>
            <person name="LaButti K."/>
            <person name="Lindquist E.A."/>
            <person name="Lipzen A."/>
            <person name="Lundell T."/>
            <person name="Morin E."/>
            <person name="Murat C."/>
            <person name="Sun H."/>
            <person name="Tunlid A."/>
            <person name="Henrissat B."/>
            <person name="Grigoriev I.V."/>
            <person name="Hibbett D.S."/>
            <person name="Martin F."/>
            <person name="Nordberg H.P."/>
            <person name="Cantor M.N."/>
            <person name="Hua S.X."/>
        </authorList>
    </citation>
    <scope>NUCLEOTIDE SEQUENCE [LARGE SCALE GENOMIC DNA]</scope>
    <source>
        <strain evidence="2 3">LaAM-08-1</strain>
    </source>
</reference>
<evidence type="ECO:0000313" key="3">
    <source>
        <dbReference type="Proteomes" id="UP000054477"/>
    </source>
</evidence>
<accession>A0A0C9WSK0</accession>
<dbReference type="AlphaFoldDB" id="A0A0C9WSK0"/>
<feature type="compositionally biased region" description="Low complexity" evidence="1">
    <location>
        <begin position="40"/>
        <end position="54"/>
    </location>
</feature>
<dbReference type="Proteomes" id="UP000054477">
    <property type="component" value="Unassembled WGS sequence"/>
</dbReference>
<feature type="region of interest" description="Disordered" evidence="1">
    <location>
        <begin position="30"/>
        <end position="59"/>
    </location>
</feature>
<organism evidence="2 3">
    <name type="scientific">Laccaria amethystina LaAM-08-1</name>
    <dbReference type="NCBI Taxonomy" id="1095629"/>
    <lineage>
        <taxon>Eukaryota</taxon>
        <taxon>Fungi</taxon>
        <taxon>Dikarya</taxon>
        <taxon>Basidiomycota</taxon>
        <taxon>Agaricomycotina</taxon>
        <taxon>Agaricomycetes</taxon>
        <taxon>Agaricomycetidae</taxon>
        <taxon>Agaricales</taxon>
        <taxon>Agaricineae</taxon>
        <taxon>Hydnangiaceae</taxon>
        <taxon>Laccaria</taxon>
    </lineage>
</organism>